<keyword evidence="4" id="KW-1185">Reference proteome</keyword>
<feature type="signal peptide" evidence="2">
    <location>
        <begin position="1"/>
        <end position="26"/>
    </location>
</feature>
<dbReference type="EMBL" id="FJVC01000330">
    <property type="protein sequence ID" value="CZT48346.1"/>
    <property type="molecule type" value="Genomic_DNA"/>
</dbReference>
<reference evidence="4" key="1">
    <citation type="submission" date="2016-03" db="EMBL/GenBank/DDBJ databases">
        <authorList>
            <person name="Guldener U."/>
        </authorList>
    </citation>
    <scope>NUCLEOTIDE SEQUENCE [LARGE SCALE GENOMIC DNA]</scope>
</reference>
<dbReference type="AlphaFoldDB" id="A0A1E1MGY4"/>
<feature type="region of interest" description="Disordered" evidence="1">
    <location>
        <begin position="381"/>
        <end position="403"/>
    </location>
</feature>
<protein>
    <submittedName>
        <fullName evidence="3">Uncharacterized protein</fullName>
    </submittedName>
</protein>
<feature type="compositionally biased region" description="Basic residues" evidence="1">
    <location>
        <begin position="393"/>
        <end position="403"/>
    </location>
</feature>
<keyword evidence="2" id="KW-0732">Signal</keyword>
<proteinExistence type="predicted"/>
<accession>A0A1E1MGY4</accession>
<feature type="chain" id="PRO_5009448291" evidence="2">
    <location>
        <begin position="27"/>
        <end position="403"/>
    </location>
</feature>
<evidence type="ECO:0000313" key="4">
    <source>
        <dbReference type="Proteomes" id="UP000177625"/>
    </source>
</evidence>
<dbReference type="Proteomes" id="UP000177625">
    <property type="component" value="Unassembled WGS sequence"/>
</dbReference>
<name>A0A1E1MGY4_RHYSE</name>
<gene>
    <name evidence="3" type="ORF">RSE6_09027</name>
</gene>
<organism evidence="3 4">
    <name type="scientific">Rhynchosporium secalis</name>
    <name type="common">Barley scald fungus</name>
    <dbReference type="NCBI Taxonomy" id="38038"/>
    <lineage>
        <taxon>Eukaryota</taxon>
        <taxon>Fungi</taxon>
        <taxon>Dikarya</taxon>
        <taxon>Ascomycota</taxon>
        <taxon>Pezizomycotina</taxon>
        <taxon>Leotiomycetes</taxon>
        <taxon>Helotiales</taxon>
        <taxon>Ploettnerulaceae</taxon>
        <taxon>Rhynchosporium</taxon>
    </lineage>
</organism>
<evidence type="ECO:0000256" key="1">
    <source>
        <dbReference type="SAM" id="MobiDB-lite"/>
    </source>
</evidence>
<evidence type="ECO:0000313" key="3">
    <source>
        <dbReference type="EMBL" id="CZT48346.1"/>
    </source>
</evidence>
<sequence>MPVYRLSAVSRSVLLALSCIMASVAAQNQTAPVAPLQPFGQPVAVSGAMERFDQDFADGLAIDLYSPKNRTLVVNQNMNPLSAQFVTGTTGEPYIALQTYSYVIQMNETADDLIAKIEVPYDPLRLAGMGVQESNTYVGKLSDDKQSWTVDESTRNVHRSENNTRIIRMTSIAGEYRLLGRQTIDTANVFVQYGQGATRTVNITEGGRQEAVFVDGLRFSMVSPTKMTMNVDIRNGIPEGTLAKGMVAVNSFVWIVNTSDPNAVLSASMTFPEKIEIRNSTNAPLLPPVNAKMIASLPQSRADGAAIGETKLVIAKRALNAPPTTPFAMTTEKVELEDVVGRAISGTGTSGGADAGGIVVGGMQQVDGEYVLVVVPAAPPAASSPAPVLSNTSRRRRSRRRII</sequence>
<feature type="compositionally biased region" description="Low complexity" evidence="1">
    <location>
        <begin position="381"/>
        <end position="390"/>
    </location>
</feature>
<evidence type="ECO:0000256" key="2">
    <source>
        <dbReference type="SAM" id="SignalP"/>
    </source>
</evidence>